<sequence>MGQNVLLSHAEAYSWVDDSGVKGKPHLLLGNGFSVAYDRERFSYSALVDHARGAGRFSVLADRFFQALATCDFEVVIQQMSTAAMALEVLDAEGHGREIEDLRCEAESLKELLALSLASLHPERPAQIEDDSYFRVKRFIEGHAKIYTSNYDLLLYWTLMQNDDESSFKVSDDGFRSHADSAEYVVWNHLDPHAQNIFYLHGALHLYRDVDSAELHKLTWVRTDVPLIDQIRAQLHNNHFPLIVAEGTSSEKLAKIQMSDYLSKGLRSLANIGGGLLVFGLSFGANDDHISQALIKSKVSRIAVSLFGDPEGEANRKTIDAVNRIVRDRKAQRANRPLEVKFFDASSVSLW</sequence>
<protein>
    <submittedName>
        <fullName evidence="1">DUF4917 family protein</fullName>
    </submittedName>
</protein>
<dbReference type="Proteomes" id="UP001219037">
    <property type="component" value="Chromosome"/>
</dbReference>
<evidence type="ECO:0000313" key="1">
    <source>
        <dbReference type="EMBL" id="WFP17640.1"/>
    </source>
</evidence>
<evidence type="ECO:0000313" key="2">
    <source>
        <dbReference type="Proteomes" id="UP001219037"/>
    </source>
</evidence>
<dbReference type="EMBL" id="CP121252">
    <property type="protein sequence ID" value="WFP17640.1"/>
    <property type="molecule type" value="Genomic_DNA"/>
</dbReference>
<organism evidence="1 2">
    <name type="scientific">Citricoccus muralis</name>
    <dbReference type="NCBI Taxonomy" id="169134"/>
    <lineage>
        <taxon>Bacteria</taxon>
        <taxon>Bacillati</taxon>
        <taxon>Actinomycetota</taxon>
        <taxon>Actinomycetes</taxon>
        <taxon>Micrococcales</taxon>
        <taxon>Micrococcaceae</taxon>
        <taxon>Citricoccus</taxon>
    </lineage>
</organism>
<dbReference type="Pfam" id="PF16263">
    <property type="entry name" value="DUF4917"/>
    <property type="match status" value="1"/>
</dbReference>
<dbReference type="RefSeq" id="WP_278159306.1">
    <property type="nucleotide sequence ID" value="NZ_CP121252.1"/>
</dbReference>
<gene>
    <name evidence="1" type="ORF">P8192_05925</name>
</gene>
<reference evidence="1 2" key="1">
    <citation type="submission" date="2023-04" db="EMBL/GenBank/DDBJ databases">
        <title>Funneling lignin-derived compounds into biodiesel using alkali-halophilic Citricoccus sp. P2.</title>
        <authorList>
            <person name="Luo C.-B."/>
        </authorList>
    </citation>
    <scope>NUCLEOTIDE SEQUENCE [LARGE SCALE GENOMIC DNA]</scope>
    <source>
        <strain evidence="1 2">P2</strain>
    </source>
</reference>
<name>A0ABY8H914_9MICC</name>
<dbReference type="InterPro" id="IPR032581">
    <property type="entry name" value="DUF4917"/>
</dbReference>
<keyword evidence="2" id="KW-1185">Reference proteome</keyword>
<accession>A0ABY8H914</accession>
<proteinExistence type="predicted"/>